<proteinExistence type="predicted"/>
<accession>A0A0L7KQ86</accession>
<evidence type="ECO:0000313" key="2">
    <source>
        <dbReference type="Proteomes" id="UP000037510"/>
    </source>
</evidence>
<dbReference type="Proteomes" id="UP000037510">
    <property type="component" value="Unassembled WGS sequence"/>
</dbReference>
<name>A0A0L7KQ86_OPEBR</name>
<dbReference type="EMBL" id="JTDY01007535">
    <property type="protein sequence ID" value="KOB65129.1"/>
    <property type="molecule type" value="Genomic_DNA"/>
</dbReference>
<evidence type="ECO:0000313" key="1">
    <source>
        <dbReference type="EMBL" id="KOB65129.1"/>
    </source>
</evidence>
<reference evidence="1 2" key="1">
    <citation type="journal article" date="2015" name="Genome Biol. Evol.">
        <title>The genome of winter moth (Operophtera brumata) provides a genomic perspective on sexual dimorphism and phenology.</title>
        <authorList>
            <person name="Derks M.F."/>
            <person name="Smit S."/>
            <person name="Salis L."/>
            <person name="Schijlen E."/>
            <person name="Bossers A."/>
            <person name="Mateman C."/>
            <person name="Pijl A.S."/>
            <person name="de Ridder D."/>
            <person name="Groenen M.A."/>
            <person name="Visser M.E."/>
            <person name="Megens H.J."/>
        </authorList>
    </citation>
    <scope>NUCLEOTIDE SEQUENCE [LARGE SCALE GENOMIC DNA]</scope>
    <source>
        <strain evidence="1">WM2013NL</strain>
        <tissue evidence="1">Head and thorax</tissue>
    </source>
</reference>
<protein>
    <submittedName>
        <fullName evidence="1">Uncharacterized protein</fullName>
    </submittedName>
</protein>
<comment type="caution">
    <text evidence="1">The sequence shown here is derived from an EMBL/GenBank/DDBJ whole genome shotgun (WGS) entry which is preliminary data.</text>
</comment>
<keyword evidence="2" id="KW-1185">Reference proteome</keyword>
<sequence length="74" mass="8354">MVLLAARRRFAIGPAGHRLQNKRGGRYILRSLWFNVPIRDRASYSPSGESEGKGLGYQEDYQVDRSAQEFAVSP</sequence>
<gene>
    <name evidence="1" type="ORF">OBRU01_23182</name>
</gene>
<dbReference type="AlphaFoldDB" id="A0A0L7KQ86"/>
<organism evidence="1 2">
    <name type="scientific">Operophtera brumata</name>
    <name type="common">Winter moth</name>
    <name type="synonym">Phalaena brumata</name>
    <dbReference type="NCBI Taxonomy" id="104452"/>
    <lineage>
        <taxon>Eukaryota</taxon>
        <taxon>Metazoa</taxon>
        <taxon>Ecdysozoa</taxon>
        <taxon>Arthropoda</taxon>
        <taxon>Hexapoda</taxon>
        <taxon>Insecta</taxon>
        <taxon>Pterygota</taxon>
        <taxon>Neoptera</taxon>
        <taxon>Endopterygota</taxon>
        <taxon>Lepidoptera</taxon>
        <taxon>Glossata</taxon>
        <taxon>Ditrysia</taxon>
        <taxon>Geometroidea</taxon>
        <taxon>Geometridae</taxon>
        <taxon>Larentiinae</taxon>
        <taxon>Operophtera</taxon>
    </lineage>
</organism>